<proteinExistence type="predicted"/>
<dbReference type="Proteomes" id="UP000823388">
    <property type="component" value="Chromosome 1N"/>
</dbReference>
<reference evidence="1" key="1">
    <citation type="submission" date="2020-05" db="EMBL/GenBank/DDBJ databases">
        <title>WGS assembly of Panicum virgatum.</title>
        <authorList>
            <person name="Lovell J.T."/>
            <person name="Jenkins J."/>
            <person name="Shu S."/>
            <person name="Juenger T.E."/>
            <person name="Schmutz J."/>
        </authorList>
    </citation>
    <scope>NUCLEOTIDE SEQUENCE</scope>
    <source>
        <strain evidence="1">AP13</strain>
    </source>
</reference>
<sequence>MPGIANVGALAAVVMDTRLSRKEQQHDPDISVLARVSKASGSSSAAVGSSAARCTQTGHWAEEAMASASGYRSLGTDRFFMVLPIKKQKSGELFV</sequence>
<evidence type="ECO:0000313" key="1">
    <source>
        <dbReference type="EMBL" id="KAG2648133.1"/>
    </source>
</evidence>
<keyword evidence="2" id="KW-1185">Reference proteome</keyword>
<dbReference type="AlphaFoldDB" id="A0A8T0WTS6"/>
<evidence type="ECO:0000313" key="2">
    <source>
        <dbReference type="Proteomes" id="UP000823388"/>
    </source>
</evidence>
<name>A0A8T0WTS6_PANVG</name>
<organism evidence="1 2">
    <name type="scientific">Panicum virgatum</name>
    <name type="common">Blackwell switchgrass</name>
    <dbReference type="NCBI Taxonomy" id="38727"/>
    <lineage>
        <taxon>Eukaryota</taxon>
        <taxon>Viridiplantae</taxon>
        <taxon>Streptophyta</taxon>
        <taxon>Embryophyta</taxon>
        <taxon>Tracheophyta</taxon>
        <taxon>Spermatophyta</taxon>
        <taxon>Magnoliopsida</taxon>
        <taxon>Liliopsida</taxon>
        <taxon>Poales</taxon>
        <taxon>Poaceae</taxon>
        <taxon>PACMAD clade</taxon>
        <taxon>Panicoideae</taxon>
        <taxon>Panicodae</taxon>
        <taxon>Paniceae</taxon>
        <taxon>Panicinae</taxon>
        <taxon>Panicum</taxon>
        <taxon>Panicum sect. Hiantes</taxon>
    </lineage>
</organism>
<comment type="caution">
    <text evidence="1">The sequence shown here is derived from an EMBL/GenBank/DDBJ whole genome shotgun (WGS) entry which is preliminary data.</text>
</comment>
<dbReference type="EMBL" id="CM029038">
    <property type="protein sequence ID" value="KAG2648133.1"/>
    <property type="molecule type" value="Genomic_DNA"/>
</dbReference>
<gene>
    <name evidence="1" type="ORF">PVAP13_1NG048100</name>
</gene>
<accession>A0A8T0WTS6</accession>
<protein>
    <submittedName>
        <fullName evidence="1">Uncharacterized protein</fullName>
    </submittedName>
</protein>